<dbReference type="PANTHER" id="PTHR11070:SF3">
    <property type="entry name" value="DNA 3'-5' HELICASE"/>
    <property type="match status" value="1"/>
</dbReference>
<dbReference type="Proteomes" id="UP001144204">
    <property type="component" value="Unassembled WGS sequence"/>
</dbReference>
<dbReference type="EC" id="5.6.2.4" evidence="7"/>
<feature type="binding site" evidence="9">
    <location>
        <begin position="30"/>
        <end position="37"/>
    </location>
    <ligand>
        <name>ATP</name>
        <dbReference type="ChEBI" id="CHEBI:30616"/>
    </ligand>
</feature>
<dbReference type="GO" id="GO:0005524">
    <property type="term" value="F:ATP binding"/>
    <property type="evidence" value="ECO:0007669"/>
    <property type="project" value="UniProtKB-UniRule"/>
</dbReference>
<dbReference type="InterPro" id="IPR014017">
    <property type="entry name" value="DNA_helicase_UvrD-like_C"/>
</dbReference>
<dbReference type="InterPro" id="IPR027417">
    <property type="entry name" value="P-loop_NTPase"/>
</dbReference>
<dbReference type="InterPro" id="IPR000212">
    <property type="entry name" value="DNA_helicase_UvrD/REP"/>
</dbReference>
<evidence type="ECO:0000256" key="7">
    <source>
        <dbReference type="ARBA" id="ARBA00034808"/>
    </source>
</evidence>
<keyword evidence="3 9" id="KW-0347">Helicase</keyword>
<keyword evidence="2 9" id="KW-0378">Hydrolase</keyword>
<dbReference type="GO" id="GO:0000725">
    <property type="term" value="P:recombinational repair"/>
    <property type="evidence" value="ECO:0007669"/>
    <property type="project" value="TreeGrafter"/>
</dbReference>
<dbReference type="GO" id="GO:0016787">
    <property type="term" value="F:hydrolase activity"/>
    <property type="evidence" value="ECO:0007669"/>
    <property type="project" value="UniProtKB-UniRule"/>
</dbReference>
<feature type="domain" description="UvrD-like helicase ATP-binding" evidence="10">
    <location>
        <begin position="9"/>
        <end position="338"/>
    </location>
</feature>
<dbReference type="GO" id="GO:0003677">
    <property type="term" value="F:DNA binding"/>
    <property type="evidence" value="ECO:0007669"/>
    <property type="project" value="InterPro"/>
</dbReference>
<dbReference type="Pfam" id="PF00580">
    <property type="entry name" value="UvrD-helicase"/>
    <property type="match status" value="1"/>
</dbReference>
<keyword evidence="12" id="KW-1185">Reference proteome</keyword>
<dbReference type="Pfam" id="PF13361">
    <property type="entry name" value="UvrD_C"/>
    <property type="match status" value="1"/>
</dbReference>
<evidence type="ECO:0000259" key="10">
    <source>
        <dbReference type="PROSITE" id="PS51198"/>
    </source>
</evidence>
<evidence type="ECO:0000256" key="2">
    <source>
        <dbReference type="ARBA" id="ARBA00022801"/>
    </source>
</evidence>
<reference evidence="11" key="1">
    <citation type="submission" date="2022-07" db="EMBL/GenBank/DDBJ databases">
        <authorList>
            <person name="Kouya T."/>
            <person name="Ishiyama Y."/>
        </authorList>
    </citation>
    <scope>NUCLEOTIDE SEQUENCE</scope>
    <source>
        <strain evidence="11">WR16-4</strain>
    </source>
</reference>
<gene>
    <name evidence="11" type="ORF">WR164_01630</name>
</gene>
<dbReference type="GO" id="GO:0005829">
    <property type="term" value="C:cytosol"/>
    <property type="evidence" value="ECO:0007669"/>
    <property type="project" value="TreeGrafter"/>
</dbReference>
<evidence type="ECO:0000256" key="9">
    <source>
        <dbReference type="PROSITE-ProRule" id="PRU00560"/>
    </source>
</evidence>
<proteinExistence type="predicted"/>
<dbReference type="GO" id="GO:0043138">
    <property type="term" value="F:3'-5' DNA helicase activity"/>
    <property type="evidence" value="ECO:0007669"/>
    <property type="project" value="UniProtKB-EC"/>
</dbReference>
<evidence type="ECO:0000313" key="11">
    <source>
        <dbReference type="EMBL" id="GLB46184.1"/>
    </source>
</evidence>
<evidence type="ECO:0000256" key="4">
    <source>
        <dbReference type="ARBA" id="ARBA00022840"/>
    </source>
</evidence>
<evidence type="ECO:0000256" key="5">
    <source>
        <dbReference type="ARBA" id="ARBA00023235"/>
    </source>
</evidence>
<dbReference type="InterPro" id="IPR014016">
    <property type="entry name" value="UvrD-like_ATP-bd"/>
</dbReference>
<protein>
    <recommendedName>
        <fullName evidence="7">DNA 3'-5' helicase</fullName>
        <ecNumber evidence="7">5.6.2.4</ecNumber>
    </recommendedName>
</protein>
<keyword evidence="4 9" id="KW-0067">ATP-binding</keyword>
<dbReference type="EMBL" id="BRPL01000002">
    <property type="protein sequence ID" value="GLB46184.1"/>
    <property type="molecule type" value="Genomic_DNA"/>
</dbReference>
<sequence length="510" mass="59870">MNDERKLPKMIGEQCRILYLPDDDNQVVLGVAGSGKSVEAIYRALWISISNPKDKIVVLTYNRKVNDTIDTYINNYKNNDDINEYNNIKVKTIFSYCYYLINHYSAKPNSILYGLKHKLNNELKYPLRAIKSSKDDEIISKAVQIVKDQFPDASLWQKNDYINFIKNEIGWMQDNRIGYYRGARKYYIHVSRIGRGSERISSQQRETMYSIYKHYYFIRTLKYYKLFNFKDIYRLIPDLDIPENDKPKYIIIDEVQDVSPSMFNALNYIIRNDGRWSVFGDLAQNIFGQQISWQSLGLNNIKKQYRLKKNYRNSREIGLLAKSILRNKYFDDNNHKFIQPIPSDKKGECPRIISEDEALSSSEGVINKINNWLKNETSIAIITMNTYVMYQVKNILNDYYKNKIPDNIKILTINKVKGLEFDNVVLYGIDTPQMYGNGYYDRPEIISDEHNLADRTLIEDKMSDDDKAIIAKRIYVSITRARKGLLLVYKRNSLDFLFSNLINILRDSGD</sequence>
<name>A0A9W6B127_9LACO</name>
<reference evidence="11" key="2">
    <citation type="journal article" date="2023" name="PLoS ONE">
        <title>Philodulcilactobacillus myokoensis gen. nov., sp. nov., a fructophilic, acidophilic, and agar-phobic lactic acid bacterium isolated from fermented vegetable extracts.</title>
        <authorList>
            <person name="Kouya T."/>
            <person name="Ishiyama Y."/>
            <person name="Ohashi S."/>
            <person name="Kumakubo R."/>
            <person name="Yamazaki T."/>
            <person name="Otaki T."/>
        </authorList>
    </citation>
    <scope>NUCLEOTIDE SEQUENCE</scope>
    <source>
        <strain evidence="11">WR16-4</strain>
    </source>
</reference>
<dbReference type="PROSITE" id="PS51198">
    <property type="entry name" value="UVRD_HELICASE_ATP_BIND"/>
    <property type="match status" value="1"/>
</dbReference>
<dbReference type="PANTHER" id="PTHR11070">
    <property type="entry name" value="UVRD / RECB / PCRA DNA HELICASE FAMILY MEMBER"/>
    <property type="match status" value="1"/>
</dbReference>
<evidence type="ECO:0000256" key="6">
    <source>
        <dbReference type="ARBA" id="ARBA00034617"/>
    </source>
</evidence>
<organism evidence="11 12">
    <name type="scientific">Philodulcilactobacillus myokoensis</name>
    <dbReference type="NCBI Taxonomy" id="2929573"/>
    <lineage>
        <taxon>Bacteria</taxon>
        <taxon>Bacillati</taxon>
        <taxon>Bacillota</taxon>
        <taxon>Bacilli</taxon>
        <taxon>Lactobacillales</taxon>
        <taxon>Lactobacillaceae</taxon>
        <taxon>Philodulcilactobacillus</taxon>
    </lineage>
</organism>
<comment type="catalytic activity">
    <reaction evidence="8">
        <text>ATP + H2O = ADP + phosphate + H(+)</text>
        <dbReference type="Rhea" id="RHEA:13065"/>
        <dbReference type="ChEBI" id="CHEBI:15377"/>
        <dbReference type="ChEBI" id="CHEBI:15378"/>
        <dbReference type="ChEBI" id="CHEBI:30616"/>
        <dbReference type="ChEBI" id="CHEBI:43474"/>
        <dbReference type="ChEBI" id="CHEBI:456216"/>
        <dbReference type="EC" id="5.6.2.4"/>
    </reaction>
</comment>
<dbReference type="RefSeq" id="WP_286135642.1">
    <property type="nucleotide sequence ID" value="NZ_BRPL01000002.1"/>
</dbReference>
<evidence type="ECO:0000256" key="8">
    <source>
        <dbReference type="ARBA" id="ARBA00048988"/>
    </source>
</evidence>
<dbReference type="SUPFAM" id="SSF52540">
    <property type="entry name" value="P-loop containing nucleoside triphosphate hydrolases"/>
    <property type="match status" value="1"/>
</dbReference>
<keyword evidence="1 9" id="KW-0547">Nucleotide-binding</keyword>
<evidence type="ECO:0000256" key="1">
    <source>
        <dbReference type="ARBA" id="ARBA00022741"/>
    </source>
</evidence>
<dbReference type="AlphaFoldDB" id="A0A9W6B127"/>
<evidence type="ECO:0000313" key="12">
    <source>
        <dbReference type="Proteomes" id="UP001144204"/>
    </source>
</evidence>
<accession>A0A9W6B127</accession>
<keyword evidence="5" id="KW-0413">Isomerase</keyword>
<dbReference type="Gene3D" id="3.40.50.300">
    <property type="entry name" value="P-loop containing nucleotide triphosphate hydrolases"/>
    <property type="match status" value="2"/>
</dbReference>
<comment type="catalytic activity">
    <reaction evidence="6">
        <text>Couples ATP hydrolysis with the unwinding of duplex DNA by translocating in the 3'-5' direction.</text>
        <dbReference type="EC" id="5.6.2.4"/>
    </reaction>
</comment>
<comment type="caution">
    <text evidence="11">The sequence shown here is derived from an EMBL/GenBank/DDBJ whole genome shotgun (WGS) entry which is preliminary data.</text>
</comment>
<evidence type="ECO:0000256" key="3">
    <source>
        <dbReference type="ARBA" id="ARBA00022806"/>
    </source>
</evidence>